<accession>A0ABR4BAY3</accession>
<feature type="compositionally biased region" description="Basic and acidic residues" evidence="2">
    <location>
        <begin position="1"/>
        <end position="18"/>
    </location>
</feature>
<keyword evidence="4" id="KW-1185">Reference proteome</keyword>
<evidence type="ECO:0000256" key="2">
    <source>
        <dbReference type="SAM" id="MobiDB-lite"/>
    </source>
</evidence>
<comment type="caution">
    <text evidence="3">The sequence shown here is derived from an EMBL/GenBank/DDBJ whole genome shotgun (WGS) entry which is preliminary data.</text>
</comment>
<feature type="coiled-coil region" evidence="1">
    <location>
        <begin position="68"/>
        <end position="95"/>
    </location>
</feature>
<protein>
    <submittedName>
        <fullName evidence="3">Uncharacterized protein</fullName>
    </submittedName>
</protein>
<gene>
    <name evidence="3" type="ORF">ABVK25_004841</name>
</gene>
<organism evidence="3 4">
    <name type="scientific">Lepraria finkii</name>
    <dbReference type="NCBI Taxonomy" id="1340010"/>
    <lineage>
        <taxon>Eukaryota</taxon>
        <taxon>Fungi</taxon>
        <taxon>Dikarya</taxon>
        <taxon>Ascomycota</taxon>
        <taxon>Pezizomycotina</taxon>
        <taxon>Lecanoromycetes</taxon>
        <taxon>OSLEUM clade</taxon>
        <taxon>Lecanoromycetidae</taxon>
        <taxon>Lecanorales</taxon>
        <taxon>Lecanorineae</taxon>
        <taxon>Stereocaulaceae</taxon>
        <taxon>Lepraria</taxon>
    </lineage>
</organism>
<evidence type="ECO:0000313" key="4">
    <source>
        <dbReference type="Proteomes" id="UP001590951"/>
    </source>
</evidence>
<reference evidence="3 4" key="1">
    <citation type="submission" date="2024-09" db="EMBL/GenBank/DDBJ databases">
        <title>Rethinking Asexuality: The Enigmatic Case of Functional Sexual Genes in Lepraria (Stereocaulaceae).</title>
        <authorList>
            <person name="Doellman M."/>
            <person name="Sun Y."/>
            <person name="Barcenas-Pena A."/>
            <person name="Lumbsch H.T."/>
            <person name="Grewe F."/>
        </authorList>
    </citation>
    <scope>NUCLEOTIDE SEQUENCE [LARGE SCALE GENOMIC DNA]</scope>
    <source>
        <strain evidence="3 4">Grewe 0041</strain>
    </source>
</reference>
<evidence type="ECO:0000256" key="1">
    <source>
        <dbReference type="SAM" id="Coils"/>
    </source>
</evidence>
<feature type="region of interest" description="Disordered" evidence="2">
    <location>
        <begin position="1"/>
        <end position="24"/>
    </location>
</feature>
<sequence>MKELEAANRTLKNDKEVMADDENSLSQRLDQIEHQTTRWNKHYSMSAKLMPAASKEDAENHGKVQAEVMKIKEHLLEAEEDKQSLAKEMEKLKVEHASMLGQISTGTKGISVMAKEFEDLMTENTSLEDKVKGL</sequence>
<proteinExistence type="predicted"/>
<name>A0ABR4BAY3_9LECA</name>
<dbReference type="EMBL" id="JBHFEH010000013">
    <property type="protein sequence ID" value="KAL2055019.1"/>
    <property type="molecule type" value="Genomic_DNA"/>
</dbReference>
<keyword evidence="1" id="KW-0175">Coiled coil</keyword>
<evidence type="ECO:0000313" key="3">
    <source>
        <dbReference type="EMBL" id="KAL2055019.1"/>
    </source>
</evidence>
<dbReference type="Proteomes" id="UP001590951">
    <property type="component" value="Unassembled WGS sequence"/>
</dbReference>